<dbReference type="EMBL" id="JAJIRN010000007">
    <property type="protein sequence ID" value="MCV2369630.1"/>
    <property type="molecule type" value="Genomic_DNA"/>
</dbReference>
<evidence type="ECO:0000313" key="3">
    <source>
        <dbReference type="Proteomes" id="UP001209701"/>
    </source>
</evidence>
<dbReference type="GO" id="GO:0016853">
    <property type="term" value="F:isomerase activity"/>
    <property type="evidence" value="ECO:0007669"/>
    <property type="project" value="UniProtKB-KW"/>
</dbReference>
<dbReference type="PANTHER" id="PTHR12110:SF41">
    <property type="entry name" value="INOSOSE DEHYDRATASE"/>
    <property type="match status" value="1"/>
</dbReference>
<comment type="caution">
    <text evidence="2">The sequence shown here is derived from an EMBL/GenBank/DDBJ whole genome shotgun (WGS) entry which is preliminary data.</text>
</comment>
<dbReference type="SUPFAM" id="SSF51658">
    <property type="entry name" value="Xylose isomerase-like"/>
    <property type="match status" value="1"/>
</dbReference>
<dbReference type="InterPro" id="IPR013022">
    <property type="entry name" value="Xyl_isomerase-like_TIM-brl"/>
</dbReference>
<accession>A0ABT2YHT7</accession>
<proteinExistence type="predicted"/>
<protein>
    <submittedName>
        <fullName evidence="2">Sugar phosphate isomerase/epimerase</fullName>
    </submittedName>
</protein>
<evidence type="ECO:0000313" key="2">
    <source>
        <dbReference type="EMBL" id="MCV2369630.1"/>
    </source>
</evidence>
<dbReference type="InterPro" id="IPR050312">
    <property type="entry name" value="IolE/XylAMocC-like"/>
</dbReference>
<sequence>MTSNQTGVRIALQLYTVRAVGDLVARLELAKQVGYAWVETEALHGLSRSDFVAALQASGLRLASMHVEMSDLAERLDEIVASLKACACTQLVMPWLDETERPQDSAGWLALAATLQAHALVLQGQGITLAYHNHAFEFERLGQDGRTVLETLLEAAPSLRWQADVAWVARAGEAPMAWLERYALRLQSVHVKDLAKPGAELGEIEQGWATLGEGRLDWPAWLPWLSQRVNTFIVEHDQPSQPARTAAQGLRYLAGLLA</sequence>
<keyword evidence="3" id="KW-1185">Reference proteome</keyword>
<name>A0ABT2YHT7_9BURK</name>
<dbReference type="Proteomes" id="UP001209701">
    <property type="component" value="Unassembled WGS sequence"/>
</dbReference>
<dbReference type="PANTHER" id="PTHR12110">
    <property type="entry name" value="HYDROXYPYRUVATE ISOMERASE"/>
    <property type="match status" value="1"/>
</dbReference>
<evidence type="ECO:0000259" key="1">
    <source>
        <dbReference type="Pfam" id="PF01261"/>
    </source>
</evidence>
<dbReference type="Gene3D" id="3.20.20.150">
    <property type="entry name" value="Divalent-metal-dependent TIM barrel enzymes"/>
    <property type="match status" value="1"/>
</dbReference>
<dbReference type="InterPro" id="IPR036237">
    <property type="entry name" value="Xyl_isomerase-like_sf"/>
</dbReference>
<dbReference type="RefSeq" id="WP_263572215.1">
    <property type="nucleotide sequence ID" value="NZ_JAJIRN010000007.1"/>
</dbReference>
<reference evidence="2 3" key="1">
    <citation type="submission" date="2021-11" db="EMBL/GenBank/DDBJ databases">
        <authorList>
            <person name="Liang Q."/>
            <person name="Mou H."/>
            <person name="Liu Z."/>
        </authorList>
    </citation>
    <scope>NUCLEOTIDE SEQUENCE [LARGE SCALE GENOMIC DNA]</scope>
    <source>
        <strain evidence="2 3">CHU3</strain>
    </source>
</reference>
<dbReference type="Pfam" id="PF01261">
    <property type="entry name" value="AP_endonuc_2"/>
    <property type="match status" value="1"/>
</dbReference>
<organism evidence="2 3">
    <name type="scientific">Roseateles oligotrophus</name>
    <dbReference type="NCBI Taxonomy" id="1769250"/>
    <lineage>
        <taxon>Bacteria</taxon>
        <taxon>Pseudomonadati</taxon>
        <taxon>Pseudomonadota</taxon>
        <taxon>Betaproteobacteria</taxon>
        <taxon>Burkholderiales</taxon>
        <taxon>Sphaerotilaceae</taxon>
        <taxon>Roseateles</taxon>
    </lineage>
</organism>
<feature type="domain" description="Xylose isomerase-like TIM barrel" evidence="1">
    <location>
        <begin position="27"/>
        <end position="253"/>
    </location>
</feature>
<keyword evidence="2" id="KW-0413">Isomerase</keyword>
<gene>
    <name evidence="2" type="ORF">LNV07_16240</name>
</gene>